<dbReference type="Gene3D" id="3.30.420.10">
    <property type="entry name" value="Ribonuclease H-like superfamily/Ribonuclease H"/>
    <property type="match status" value="1"/>
</dbReference>
<comment type="caution">
    <text evidence="2">The sequence shown here is derived from an EMBL/GenBank/DDBJ whole genome shotgun (WGS) entry which is preliminary data.</text>
</comment>
<dbReference type="PANTHER" id="PTHR46387">
    <property type="entry name" value="POLYNUCLEOTIDYL TRANSFERASE, RIBONUCLEASE H-LIKE SUPERFAMILY PROTEIN"/>
    <property type="match status" value="1"/>
</dbReference>
<dbReference type="OrthoDB" id="7845843at2"/>
<proteinExistence type="predicted"/>
<organism evidence="2 3">
    <name type="scientific">Aureibacillus halotolerans</name>
    <dbReference type="NCBI Taxonomy" id="1508390"/>
    <lineage>
        <taxon>Bacteria</taxon>
        <taxon>Bacillati</taxon>
        <taxon>Bacillota</taxon>
        <taxon>Bacilli</taxon>
        <taxon>Bacillales</taxon>
        <taxon>Bacillaceae</taxon>
        <taxon>Aureibacillus</taxon>
    </lineage>
</organism>
<evidence type="ECO:0000313" key="2">
    <source>
        <dbReference type="EMBL" id="TDQ41469.1"/>
    </source>
</evidence>
<dbReference type="Proteomes" id="UP000295632">
    <property type="component" value="Unassembled WGS sequence"/>
</dbReference>
<dbReference type="InterPro" id="IPR036397">
    <property type="entry name" value="RNaseH_sf"/>
</dbReference>
<dbReference type="PANTHER" id="PTHR46387:SF2">
    <property type="entry name" value="RIBONUCLEASE HI"/>
    <property type="match status" value="1"/>
</dbReference>
<dbReference type="GO" id="GO:0004523">
    <property type="term" value="F:RNA-DNA hybrid ribonuclease activity"/>
    <property type="evidence" value="ECO:0007669"/>
    <property type="project" value="InterPro"/>
</dbReference>
<dbReference type="AlphaFoldDB" id="A0A4R6U9G4"/>
<dbReference type="CDD" id="cd09279">
    <property type="entry name" value="RNase_HI_like"/>
    <property type="match status" value="1"/>
</dbReference>
<dbReference type="SUPFAM" id="SSF53098">
    <property type="entry name" value="Ribonuclease H-like"/>
    <property type="match status" value="1"/>
</dbReference>
<reference evidence="2 3" key="1">
    <citation type="submission" date="2019-03" db="EMBL/GenBank/DDBJ databases">
        <title>Genomic Encyclopedia of Type Strains, Phase IV (KMG-IV): sequencing the most valuable type-strain genomes for metagenomic binning, comparative biology and taxonomic classification.</title>
        <authorList>
            <person name="Goeker M."/>
        </authorList>
    </citation>
    <scope>NUCLEOTIDE SEQUENCE [LARGE SCALE GENOMIC DNA]</scope>
    <source>
        <strain evidence="2 3">DSM 28697</strain>
    </source>
</reference>
<dbReference type="GO" id="GO:0003676">
    <property type="term" value="F:nucleic acid binding"/>
    <property type="evidence" value="ECO:0007669"/>
    <property type="project" value="InterPro"/>
</dbReference>
<dbReference type="PROSITE" id="PS50879">
    <property type="entry name" value="RNASE_H_1"/>
    <property type="match status" value="1"/>
</dbReference>
<dbReference type="InterPro" id="IPR002156">
    <property type="entry name" value="RNaseH_domain"/>
</dbReference>
<evidence type="ECO:0000259" key="1">
    <source>
        <dbReference type="PROSITE" id="PS50879"/>
    </source>
</evidence>
<dbReference type="Pfam" id="PF13456">
    <property type="entry name" value="RVT_3"/>
    <property type="match status" value="1"/>
</dbReference>
<dbReference type="InterPro" id="IPR012337">
    <property type="entry name" value="RNaseH-like_sf"/>
</dbReference>
<protein>
    <submittedName>
        <fullName evidence="2">RNase HI</fullName>
    </submittedName>
</protein>
<accession>A0A4R6U9G4</accession>
<feature type="domain" description="RNase H type-1" evidence="1">
    <location>
        <begin position="1"/>
        <end position="126"/>
    </location>
</feature>
<dbReference type="RefSeq" id="WP_133579347.1">
    <property type="nucleotide sequence ID" value="NZ_SNYJ01000003.1"/>
</dbReference>
<name>A0A4R6U9G4_9BACI</name>
<evidence type="ECO:0000313" key="3">
    <source>
        <dbReference type="Proteomes" id="UP000295632"/>
    </source>
</evidence>
<sequence>MADVYIDGASAGNPGPSGAGFVVIHEGKVTEKSIPLPALTNHEAEWEALLAAVKFCQAEGIQNVFVKTDSQLIERAVESCYVKKPLYRISLDEVLAISQSFALFFVKWIPESQNKKADQLARRAIQVSKRS</sequence>
<keyword evidence="3" id="KW-1185">Reference proteome</keyword>
<dbReference type="EMBL" id="SNYJ01000003">
    <property type="protein sequence ID" value="TDQ41469.1"/>
    <property type="molecule type" value="Genomic_DNA"/>
</dbReference>
<gene>
    <name evidence="2" type="ORF">EV213_10346</name>
</gene>